<sequence length="154" mass="17127">MLHDGHHQNDGDILVPAAAAQDQCGLWEREENTTRDKGMSVVKSSDQACNDPGPERGDHGAAVEANANLPILRAVVLDFLVISQIDTTAVQALIDTPNEMERWTDHTVEFRFAAILSPWICRALIAMECVYPTDASITMPPLPQRSFWWNPPHK</sequence>
<feature type="region of interest" description="Disordered" evidence="1">
    <location>
        <begin position="35"/>
        <end position="58"/>
    </location>
</feature>
<evidence type="ECO:0000256" key="1">
    <source>
        <dbReference type="SAM" id="MobiDB-lite"/>
    </source>
</evidence>
<dbReference type="Proteomes" id="UP001175226">
    <property type="component" value="Unassembled WGS sequence"/>
</dbReference>
<dbReference type="AlphaFoldDB" id="A0AA39J223"/>
<comment type="caution">
    <text evidence="2">The sequence shown here is derived from an EMBL/GenBank/DDBJ whole genome shotgun (WGS) entry which is preliminary data.</text>
</comment>
<accession>A0AA39J223</accession>
<gene>
    <name evidence="2" type="ORF">EV421DRAFT_1989335</name>
</gene>
<organism evidence="2 3">
    <name type="scientific">Armillaria borealis</name>
    <dbReference type="NCBI Taxonomy" id="47425"/>
    <lineage>
        <taxon>Eukaryota</taxon>
        <taxon>Fungi</taxon>
        <taxon>Dikarya</taxon>
        <taxon>Basidiomycota</taxon>
        <taxon>Agaricomycotina</taxon>
        <taxon>Agaricomycetes</taxon>
        <taxon>Agaricomycetidae</taxon>
        <taxon>Agaricales</taxon>
        <taxon>Marasmiineae</taxon>
        <taxon>Physalacriaceae</taxon>
        <taxon>Armillaria</taxon>
    </lineage>
</organism>
<evidence type="ECO:0000313" key="2">
    <source>
        <dbReference type="EMBL" id="KAK0434692.1"/>
    </source>
</evidence>
<dbReference type="EMBL" id="JAUEPT010000069">
    <property type="protein sequence ID" value="KAK0434692.1"/>
    <property type="molecule type" value="Genomic_DNA"/>
</dbReference>
<evidence type="ECO:0000313" key="3">
    <source>
        <dbReference type="Proteomes" id="UP001175226"/>
    </source>
</evidence>
<protein>
    <submittedName>
        <fullName evidence="2">Uncharacterized protein</fullName>
    </submittedName>
</protein>
<name>A0AA39J223_9AGAR</name>
<keyword evidence="3" id="KW-1185">Reference proteome</keyword>
<proteinExistence type="predicted"/>
<reference evidence="2" key="1">
    <citation type="submission" date="2023-06" db="EMBL/GenBank/DDBJ databases">
        <authorList>
            <consortium name="Lawrence Berkeley National Laboratory"/>
            <person name="Ahrendt S."/>
            <person name="Sahu N."/>
            <person name="Indic B."/>
            <person name="Wong-Bajracharya J."/>
            <person name="Merenyi Z."/>
            <person name="Ke H.-M."/>
            <person name="Monk M."/>
            <person name="Kocsube S."/>
            <person name="Drula E."/>
            <person name="Lipzen A."/>
            <person name="Balint B."/>
            <person name="Henrissat B."/>
            <person name="Andreopoulos B."/>
            <person name="Martin F.M."/>
            <person name="Harder C.B."/>
            <person name="Rigling D."/>
            <person name="Ford K.L."/>
            <person name="Foster G.D."/>
            <person name="Pangilinan J."/>
            <person name="Papanicolaou A."/>
            <person name="Barry K."/>
            <person name="LaButti K."/>
            <person name="Viragh M."/>
            <person name="Koriabine M."/>
            <person name="Yan M."/>
            <person name="Riley R."/>
            <person name="Champramary S."/>
            <person name="Plett K.L."/>
            <person name="Tsai I.J."/>
            <person name="Slot J."/>
            <person name="Sipos G."/>
            <person name="Plett J."/>
            <person name="Nagy L.G."/>
            <person name="Grigoriev I.V."/>
        </authorList>
    </citation>
    <scope>NUCLEOTIDE SEQUENCE</scope>
    <source>
        <strain evidence="2">FPL87.14</strain>
    </source>
</reference>